<reference evidence="2 3" key="1">
    <citation type="journal article" date="2015" name="Antonie Van Leeuwenhoek">
        <title>Tamlana nanhaiensis sp. nov., isolated from surface seawater collected from the South China Sea.</title>
        <authorList>
            <person name="Liu X."/>
            <person name="Lai Q."/>
            <person name="Du Y."/>
            <person name="Li G."/>
            <person name="Sun F."/>
            <person name="Shao Z."/>
        </authorList>
    </citation>
    <scope>NUCLEOTIDE SEQUENCE [LARGE SCALE GENOMIC DNA]</scope>
    <source>
        <strain evidence="2 3">FHC16</strain>
    </source>
</reference>
<evidence type="ECO:0000313" key="3">
    <source>
        <dbReference type="Proteomes" id="UP000032361"/>
    </source>
</evidence>
<dbReference type="Pfam" id="PF01713">
    <property type="entry name" value="Smr"/>
    <property type="match status" value="1"/>
</dbReference>
<proteinExistence type="predicted"/>
<name>A0A0D7W1Q6_9FLAO</name>
<gene>
    <name evidence="2" type="ORF">PK35_08860</name>
</gene>
<sequence>MPFKVGDFVLVLDEDLQGEIKHIAGQKITIETEDGFLINFEATDLIKQDNTISKQSLTSNFNLAEKEPVNRKKAPKKKAKARYEPTMEVDLHIHQLVPSTRGMTNHDMLTLQLDTARRKLDFAIAKRIQKVVFIHGVGEGVLKLELEYLFGRYNNVKFYDANYQKYGLGATEVYIYQNTSS</sequence>
<accession>A0A0D7W1Q6</accession>
<dbReference type="Gene3D" id="3.30.1370.110">
    <property type="match status" value="1"/>
</dbReference>
<keyword evidence="3" id="KW-1185">Reference proteome</keyword>
<comment type="caution">
    <text evidence="2">The sequence shown here is derived from an EMBL/GenBank/DDBJ whole genome shotgun (WGS) entry which is preliminary data.</text>
</comment>
<organism evidence="2 3">
    <name type="scientific">Neotamlana nanhaiensis</name>
    <dbReference type="NCBI Taxonomy" id="1382798"/>
    <lineage>
        <taxon>Bacteria</taxon>
        <taxon>Pseudomonadati</taxon>
        <taxon>Bacteroidota</taxon>
        <taxon>Flavobacteriia</taxon>
        <taxon>Flavobacteriales</taxon>
        <taxon>Flavobacteriaceae</taxon>
        <taxon>Neotamlana</taxon>
    </lineage>
</organism>
<evidence type="ECO:0000313" key="2">
    <source>
        <dbReference type="EMBL" id="KJD33065.1"/>
    </source>
</evidence>
<protein>
    <submittedName>
        <fullName evidence="2">DNA mismatch repair protein MutS</fullName>
    </submittedName>
</protein>
<dbReference type="AlphaFoldDB" id="A0A0D7W1Q6"/>
<evidence type="ECO:0000259" key="1">
    <source>
        <dbReference type="Pfam" id="PF01713"/>
    </source>
</evidence>
<feature type="domain" description="Smr" evidence="1">
    <location>
        <begin position="115"/>
        <end position="175"/>
    </location>
</feature>
<dbReference type="EMBL" id="JTDV01000005">
    <property type="protein sequence ID" value="KJD33065.1"/>
    <property type="molecule type" value="Genomic_DNA"/>
</dbReference>
<dbReference type="PATRIC" id="fig|1382798.3.peg.3120"/>
<dbReference type="InterPro" id="IPR036063">
    <property type="entry name" value="Smr_dom_sf"/>
</dbReference>
<dbReference type="InterPro" id="IPR002625">
    <property type="entry name" value="Smr_dom"/>
</dbReference>
<dbReference type="OrthoDB" id="1524810at2"/>
<dbReference type="STRING" id="1382798.PK35_08860"/>
<dbReference type="RefSeq" id="WP_044626341.1">
    <property type="nucleotide sequence ID" value="NZ_JTDV01000005.1"/>
</dbReference>
<dbReference type="Proteomes" id="UP000032361">
    <property type="component" value="Unassembled WGS sequence"/>
</dbReference>